<name>A0ABW2DKT0_9BACT</name>
<dbReference type="InterPro" id="IPR013783">
    <property type="entry name" value="Ig-like_fold"/>
</dbReference>
<evidence type="ECO:0000259" key="2">
    <source>
        <dbReference type="Pfam" id="PF19077"/>
    </source>
</evidence>
<dbReference type="Pfam" id="PF19078">
    <property type="entry name" value="Big_12"/>
    <property type="match status" value="4"/>
</dbReference>
<dbReference type="PANTHER" id="PTHR34677">
    <property type="match status" value="1"/>
</dbReference>
<evidence type="ECO:0000313" key="4">
    <source>
        <dbReference type="EMBL" id="MFC6998482.1"/>
    </source>
</evidence>
<protein>
    <submittedName>
        <fullName evidence="4">Ig-like domain-containing protein</fullName>
    </submittedName>
</protein>
<dbReference type="Proteomes" id="UP001596405">
    <property type="component" value="Unassembled WGS sequence"/>
</dbReference>
<evidence type="ECO:0000256" key="1">
    <source>
        <dbReference type="SAM" id="MobiDB-lite"/>
    </source>
</evidence>
<evidence type="ECO:0000259" key="3">
    <source>
        <dbReference type="Pfam" id="PF19078"/>
    </source>
</evidence>
<feature type="domain" description="Bacterial Ig-like" evidence="3">
    <location>
        <begin position="2048"/>
        <end position="2142"/>
    </location>
</feature>
<feature type="domain" description="Bacterial Ig-like" evidence="3">
    <location>
        <begin position="1948"/>
        <end position="2042"/>
    </location>
</feature>
<dbReference type="Gene3D" id="2.60.40.1800">
    <property type="match status" value="3"/>
</dbReference>
<sequence length="2180" mass="224158">MGETSTHHPSFAAPRVSPSSARAEGFAVSTAGQPSPSVHATHAPPPNHRPSCRLAAPVKGVAAGKENALGSSINNRLPREQELPSFFVNTFSMSYFNIKHFCENLVRKNIRQIAVLVIAFLLLCSGKANAQQYTADFSSAPTFTEKLWDIWYVTAEVTLGGDVYQIKHTGNDSWHYGTSGGKNNSASINHAPYGTQFVTIQRKDTQPFKFYGVWLKYISNTGYPAPYLKVSYNGSSLSPETYGSSQTIELAKDVTVTSVTLNFSGLNGLNLDNLIVGPASVAPNITLSPASLSSGTVGSNYNATITASGGTAPYIYTRTAGTLPTGLSLSSSGTLTGTPTASGTFNFTVTASDNVAYTGSKAYSLTIAPQPTTTVSSIARANPSPTNATTVNYTVTFAAAVTGVDASDFTLITTGPAFGTIGSVSGSGTTYTVSVNNVSGNGTLRLDFTGTTGVTPNVNATYTSGEVYTIDNTAPASPVVVAPVNSSLSNNNKPTYSGTAEPNSSIVIEVSGTVVGTVTADAAGNWSLLQPFALSDGDWNVKAWAKDVLGNTSSQSNINYFKIDATTPAAPTVSAVANGTVTNNNNPTFSGKAEAFTTVTLYIDGVSRGTAIVDGSDNWVVTPSVSYTEGSHTVYATATDAAGNISPASNTNTFVYDATRPLVTSIIRHNPTTATTSADILTFRVTFSEKVNGVDANDFSVSGTTASVTNVTAVATEGKAYDIAISGGNLPGYNGTVSLSLASGQDIADVAGNFLINTAPTGSIETYTLSNAGPNTILVSKPAELSNSTTATFGLSSDQANVTYEFSLNGSAYIGTSNPLVLHNLAEGQHTVLVRAKDLYNNVDATPAEHTWTVDVTKPTVVSIIRQNPTTATTNASSVTFRVTFSEDVTGVTHEDFNVAETGTIVSSLQSATAVAPGSSVYDVVVNINSGTGTAKLNLRSVNTGVTDLAGNVIVDGGFTGGEAYTLDLTAPVISSVTLPAANKTYTAGENLDFTVYFSEDVTVTGTPSIAITIGNTTRSATYVAGSSTATALLFRYQVQAGEVDTDGIAFETQKTIALNGGTLQDLAGNNATLTFTTNFTTPVKVDAEVPQVASVSVPASGIYKTDDILNFTVNFSENIIVTGDATTLKLQVGTTNPDRFATFANKSANSITYQYKVLTGDIDSDGISIEGLVLNGATIQDAAGNNADITLQNVGNTAGVNIDAVAPTITSVALPADKVYKAGDNLDFVFTFSESMAVNGATSTLALTIGENARTASHLSTVSNKITYRYTVQAGETDADGIGVGTIALNTATFRDWAGNNADLTFTPGSTAGILVDGVAPTLVSVTQPADGTYKVGDKLQTVFTYSEPVVVTGDQIEYRIRIGTANIRMLLESGSGTNSLVFSYTVRSGDLDTDGIQVNTSLTIGSATVADHAGNLYVSALFSVPSTAGILVDGVAPAVASVAYPADGAYKAGQNLDFTVTFTEAVAVTGTPSLALTIGSVAKEASYISGSGSNGLVFRYTVADGDLDTDGNILTGPAIALNGGTITDLPGNQATLTLNNVASGVNVKVDAVVPVAPVIAAVNTDTGLSNMDRITSDQTLILSGTAEPNSIVSLYLGGTLLGTVNADATGNWTYDHSAVVLPEGEHVFTAAATDAAQNTSAMGADFRVTIDITKPVAPVIAAISEDRGTSNTDGITNDATLILSGTAEPNVRVTLSLGGNALASPVMADNNGNWIYDYTATTLMAGTHSFTANATDAAGNVSEASSAFAVMLDQTAPTVTVTADRSLSTNLPFTATFTFSEVVAGFEIGDITLANASAEDLQTADNITYTATIRPIADGNVTVQLTAGVVTDVAGNSNSASNIFSILFDGARPEIALSSTAPDSVNAAFQVKVTFNEDVTGFEAGDVTVTNGSVSSLIAVNAREYTVTVMPAADGVVTVSILENVALDASGNPNLATTASLSRIYDITRPTVALQSAAVAGDSVKAPFAVTFRFSEPVEGFTLADISVVKGTAGTLAQVGTTQTEFTATITPAVDGAVNVSVAENRIVDGAGNGNTASNTISRMFDGTAPTVVLSSAAVAGDSVRAPFMVTFQFSEPVGGFELADITVTNGSAGALTQVGTNQTEYTATITPTADGLVSVSVGANTVIDRADNPNTASNTISRMFDGTAPTVVLSSAAVAGDSVRAPFMVTFQFSEPV</sequence>
<dbReference type="NCBIfam" id="NF033510">
    <property type="entry name" value="Ca_tandemer"/>
    <property type="match status" value="4"/>
</dbReference>
<dbReference type="InterPro" id="IPR044016">
    <property type="entry name" value="Big_13"/>
</dbReference>
<dbReference type="Pfam" id="PF05345">
    <property type="entry name" value="He_PIG"/>
    <property type="match status" value="1"/>
</dbReference>
<dbReference type="InterPro" id="IPR015919">
    <property type="entry name" value="Cadherin-like_sf"/>
</dbReference>
<dbReference type="PANTHER" id="PTHR34677:SF3">
    <property type="entry name" value="BACTERIAL IG-LIKE DOMAIN-CONTAINING PROTEIN"/>
    <property type="match status" value="1"/>
</dbReference>
<proteinExistence type="predicted"/>
<gene>
    <name evidence="4" type="ORF">ACFQHR_12665</name>
</gene>
<feature type="non-terminal residue" evidence="4">
    <location>
        <position position="2180"/>
    </location>
</feature>
<dbReference type="EMBL" id="JBHSYQ010000005">
    <property type="protein sequence ID" value="MFC6998482.1"/>
    <property type="molecule type" value="Genomic_DNA"/>
</dbReference>
<organism evidence="4 5">
    <name type="scientific">Rufibacter roseus</name>
    <dbReference type="NCBI Taxonomy" id="1567108"/>
    <lineage>
        <taxon>Bacteria</taxon>
        <taxon>Pseudomonadati</taxon>
        <taxon>Bacteroidota</taxon>
        <taxon>Cytophagia</taxon>
        <taxon>Cytophagales</taxon>
        <taxon>Hymenobacteraceae</taxon>
        <taxon>Rufibacter</taxon>
    </lineage>
</organism>
<feature type="domain" description="Bacterial Ig-like" evidence="3">
    <location>
        <begin position="1851"/>
        <end position="1944"/>
    </location>
</feature>
<feature type="domain" description="Bacterial Ig-like" evidence="3">
    <location>
        <begin position="1755"/>
        <end position="1844"/>
    </location>
</feature>
<feature type="domain" description="Bacterial Ig-like" evidence="2">
    <location>
        <begin position="488"/>
        <end position="564"/>
    </location>
</feature>
<dbReference type="Pfam" id="PF19077">
    <property type="entry name" value="Big_13"/>
    <property type="match status" value="3"/>
</dbReference>
<feature type="region of interest" description="Disordered" evidence="1">
    <location>
        <begin position="1"/>
        <end position="52"/>
    </location>
</feature>
<dbReference type="Gene3D" id="2.60.40.10">
    <property type="entry name" value="Immunoglobulins"/>
    <property type="match status" value="4"/>
</dbReference>
<keyword evidence="5" id="KW-1185">Reference proteome</keyword>
<feature type="domain" description="Bacterial Ig-like" evidence="2">
    <location>
        <begin position="1561"/>
        <end position="1653"/>
    </location>
</feature>
<dbReference type="SUPFAM" id="SSF49313">
    <property type="entry name" value="Cadherin-like"/>
    <property type="match status" value="1"/>
</dbReference>
<dbReference type="InterPro" id="IPR044048">
    <property type="entry name" value="Big_12"/>
</dbReference>
<dbReference type="RefSeq" id="WP_377130972.1">
    <property type="nucleotide sequence ID" value="NZ_JBHSYQ010000005.1"/>
</dbReference>
<feature type="domain" description="Bacterial Ig-like" evidence="2">
    <location>
        <begin position="579"/>
        <end position="651"/>
    </location>
</feature>
<comment type="caution">
    <text evidence="4">The sequence shown here is derived from an EMBL/GenBank/DDBJ whole genome shotgun (WGS) entry which is preliminary data.</text>
</comment>
<evidence type="ECO:0000313" key="5">
    <source>
        <dbReference type="Proteomes" id="UP001596405"/>
    </source>
</evidence>
<accession>A0ABW2DKT0</accession>
<feature type="compositionally biased region" description="Low complexity" evidence="1">
    <location>
        <begin position="9"/>
        <end position="23"/>
    </location>
</feature>
<reference evidence="5" key="1">
    <citation type="journal article" date="2019" name="Int. J. Syst. Evol. Microbiol.">
        <title>The Global Catalogue of Microorganisms (GCM) 10K type strain sequencing project: providing services to taxonomists for standard genome sequencing and annotation.</title>
        <authorList>
            <consortium name="The Broad Institute Genomics Platform"/>
            <consortium name="The Broad Institute Genome Sequencing Center for Infectious Disease"/>
            <person name="Wu L."/>
            <person name="Ma J."/>
        </authorList>
    </citation>
    <scope>NUCLEOTIDE SEQUENCE [LARGE SCALE GENOMIC DNA]</scope>
    <source>
        <strain evidence="5">CGMCC 4.7393</strain>
    </source>
</reference>